<evidence type="ECO:0000313" key="3">
    <source>
        <dbReference type="Proteomes" id="UP001359559"/>
    </source>
</evidence>
<dbReference type="EMBL" id="JAYKXN010000004">
    <property type="protein sequence ID" value="KAK7293474.1"/>
    <property type="molecule type" value="Genomic_DNA"/>
</dbReference>
<dbReference type="Proteomes" id="UP001359559">
    <property type="component" value="Unassembled WGS sequence"/>
</dbReference>
<comment type="caution">
    <text evidence="2">The sequence shown here is derived from an EMBL/GenBank/DDBJ whole genome shotgun (WGS) entry which is preliminary data.</text>
</comment>
<feature type="region of interest" description="Disordered" evidence="1">
    <location>
        <begin position="373"/>
        <end position="392"/>
    </location>
</feature>
<proteinExistence type="predicted"/>
<evidence type="ECO:0000313" key="2">
    <source>
        <dbReference type="EMBL" id="KAK7293474.1"/>
    </source>
</evidence>
<gene>
    <name evidence="2" type="ORF">RJT34_16340</name>
</gene>
<evidence type="ECO:0000256" key="1">
    <source>
        <dbReference type="SAM" id="MobiDB-lite"/>
    </source>
</evidence>
<reference evidence="2 3" key="1">
    <citation type="submission" date="2024-01" db="EMBL/GenBank/DDBJ databases">
        <title>The genomes of 5 underutilized Papilionoideae crops provide insights into root nodulation and disease resistance.</title>
        <authorList>
            <person name="Yuan L."/>
        </authorList>
    </citation>
    <scope>NUCLEOTIDE SEQUENCE [LARGE SCALE GENOMIC DNA]</scope>
    <source>
        <strain evidence="2">LY-2023</strain>
        <tissue evidence="2">Leaf</tissue>
    </source>
</reference>
<sequence length="501" mass="56659">MNVSIQVHCKSTGTIHQRSNDGLSQEYHVEDSCAIAIVGKKLFSTPSPVYSGKRNRDLDGADMISHDSMYALHTPEVVKVDVQMGKSADEVFEKSMSPATRMCDILSAILAREEYLDYIELYQLDLNSWAYSEIFGIPTNVNRHDSSMYIIAWMRMGSYFKLKFDIMGDQQTYRMKLAMELVNNQFNQFADLIRNNAEQSMAYAAGLCLDSDLLNSPLLHIVCDYKSNTVESSVNPRKSKLLSWGHVITKCIHLPHEGKEEPPPAKLSVSSFHPSRVTCEVVPWVTVTNSIWQRTRYGGDMQTQSHSVKGKGKQPMSDEAVKNRPQNNQLHPPLLTTTLTLGKRLTEERKSAASKPNKGERGQHVSKRPIFLGTKTGNIPTIPKQTNQQKHKSHTITKIIKSMAAKVTWNQQSIKDPSIWCLPPSFTDSIEDAETLNITVEYGEQSNLGWRSLFLNAAFAVLHNHMSLDYLTWLRYAFMDMFTMFFIQLVTIKGVLDIVVS</sequence>
<protein>
    <submittedName>
        <fullName evidence="2">Uncharacterized protein</fullName>
    </submittedName>
</protein>
<name>A0AAN9J862_CLITE</name>
<feature type="compositionally biased region" description="Polar residues" evidence="1">
    <location>
        <begin position="375"/>
        <end position="388"/>
    </location>
</feature>
<dbReference type="AlphaFoldDB" id="A0AAN9J862"/>
<feature type="region of interest" description="Disordered" evidence="1">
    <location>
        <begin position="298"/>
        <end position="367"/>
    </location>
</feature>
<accession>A0AAN9J862</accession>
<keyword evidence="3" id="KW-1185">Reference proteome</keyword>
<organism evidence="2 3">
    <name type="scientific">Clitoria ternatea</name>
    <name type="common">Butterfly pea</name>
    <dbReference type="NCBI Taxonomy" id="43366"/>
    <lineage>
        <taxon>Eukaryota</taxon>
        <taxon>Viridiplantae</taxon>
        <taxon>Streptophyta</taxon>
        <taxon>Embryophyta</taxon>
        <taxon>Tracheophyta</taxon>
        <taxon>Spermatophyta</taxon>
        <taxon>Magnoliopsida</taxon>
        <taxon>eudicotyledons</taxon>
        <taxon>Gunneridae</taxon>
        <taxon>Pentapetalae</taxon>
        <taxon>rosids</taxon>
        <taxon>fabids</taxon>
        <taxon>Fabales</taxon>
        <taxon>Fabaceae</taxon>
        <taxon>Papilionoideae</taxon>
        <taxon>50 kb inversion clade</taxon>
        <taxon>NPAAA clade</taxon>
        <taxon>indigoferoid/millettioid clade</taxon>
        <taxon>Phaseoleae</taxon>
        <taxon>Clitoria</taxon>
    </lineage>
</organism>
<feature type="compositionally biased region" description="Basic and acidic residues" evidence="1">
    <location>
        <begin position="344"/>
        <end position="363"/>
    </location>
</feature>